<organism evidence="2 3">
    <name type="scientific">Cuscuta europaea</name>
    <name type="common">European dodder</name>
    <dbReference type="NCBI Taxonomy" id="41803"/>
    <lineage>
        <taxon>Eukaryota</taxon>
        <taxon>Viridiplantae</taxon>
        <taxon>Streptophyta</taxon>
        <taxon>Embryophyta</taxon>
        <taxon>Tracheophyta</taxon>
        <taxon>Spermatophyta</taxon>
        <taxon>Magnoliopsida</taxon>
        <taxon>eudicotyledons</taxon>
        <taxon>Gunneridae</taxon>
        <taxon>Pentapetalae</taxon>
        <taxon>asterids</taxon>
        <taxon>lamiids</taxon>
        <taxon>Solanales</taxon>
        <taxon>Convolvulaceae</taxon>
        <taxon>Cuscuteae</taxon>
        <taxon>Cuscuta</taxon>
        <taxon>Cuscuta subgen. Cuscuta</taxon>
    </lineage>
</organism>
<feature type="compositionally biased region" description="Polar residues" evidence="1">
    <location>
        <begin position="1"/>
        <end position="10"/>
    </location>
</feature>
<gene>
    <name evidence="2" type="ORF">CEURO_LOCUS11445</name>
</gene>
<keyword evidence="3" id="KW-1185">Reference proteome</keyword>
<comment type="caution">
    <text evidence="2">The sequence shown here is derived from an EMBL/GenBank/DDBJ whole genome shotgun (WGS) entry which is preliminary data.</text>
</comment>
<feature type="region of interest" description="Disordered" evidence="1">
    <location>
        <begin position="1"/>
        <end position="35"/>
    </location>
</feature>
<evidence type="ECO:0000313" key="2">
    <source>
        <dbReference type="EMBL" id="CAH9090974.1"/>
    </source>
</evidence>
<dbReference type="EMBL" id="CAMAPE010000025">
    <property type="protein sequence ID" value="CAH9090974.1"/>
    <property type="molecule type" value="Genomic_DNA"/>
</dbReference>
<protein>
    <submittedName>
        <fullName evidence="2">Uncharacterized protein</fullName>
    </submittedName>
</protein>
<accession>A0A9P1EAK9</accession>
<evidence type="ECO:0000256" key="1">
    <source>
        <dbReference type="SAM" id="MobiDB-lite"/>
    </source>
</evidence>
<reference evidence="2" key="1">
    <citation type="submission" date="2022-07" db="EMBL/GenBank/DDBJ databases">
        <authorList>
            <person name="Macas J."/>
            <person name="Novak P."/>
            <person name="Neumann P."/>
        </authorList>
    </citation>
    <scope>NUCLEOTIDE SEQUENCE</scope>
</reference>
<sequence length="102" mass="10767">MSSQSDSQDISGAPSMEEEIVSDVESTSEQPSVGRDAVIAMELQRALVAEAEAEGFEQECEDEELAVAWQVAEEEAQREGAGVTVAVPPPLAALVRPAPLGR</sequence>
<dbReference type="AlphaFoldDB" id="A0A9P1EAK9"/>
<evidence type="ECO:0000313" key="3">
    <source>
        <dbReference type="Proteomes" id="UP001152484"/>
    </source>
</evidence>
<proteinExistence type="predicted"/>
<name>A0A9P1EAK9_CUSEU</name>
<dbReference type="Proteomes" id="UP001152484">
    <property type="component" value="Unassembled WGS sequence"/>
</dbReference>